<dbReference type="SUPFAM" id="SSF54001">
    <property type="entry name" value="Cysteine proteinases"/>
    <property type="match status" value="1"/>
</dbReference>
<name>A0A433STT7_ELYCH</name>
<feature type="compositionally biased region" description="Basic residues" evidence="1">
    <location>
        <begin position="8"/>
        <end position="19"/>
    </location>
</feature>
<dbReference type="Gene3D" id="3.90.70.80">
    <property type="match status" value="1"/>
</dbReference>
<evidence type="ECO:0000313" key="4">
    <source>
        <dbReference type="Proteomes" id="UP000271974"/>
    </source>
</evidence>
<comment type="caution">
    <text evidence="3">The sequence shown here is derived from an EMBL/GenBank/DDBJ whole genome shotgun (WGS) entry which is preliminary data.</text>
</comment>
<dbReference type="InterPro" id="IPR050704">
    <property type="entry name" value="Peptidase_C85-like"/>
</dbReference>
<proteinExistence type="predicted"/>
<accession>A0A433STT7</accession>
<evidence type="ECO:0000259" key="2">
    <source>
        <dbReference type="PROSITE" id="PS50802"/>
    </source>
</evidence>
<dbReference type="AlphaFoldDB" id="A0A433STT7"/>
<dbReference type="PANTHER" id="PTHR12419">
    <property type="entry name" value="OTU DOMAIN CONTAINING PROTEIN"/>
    <property type="match status" value="1"/>
</dbReference>
<dbReference type="InterPro" id="IPR003323">
    <property type="entry name" value="OTU_dom"/>
</dbReference>
<dbReference type="InterPro" id="IPR038765">
    <property type="entry name" value="Papain-like_cys_pep_sf"/>
</dbReference>
<protein>
    <recommendedName>
        <fullName evidence="2">OTU domain-containing protein</fullName>
    </recommendedName>
</protein>
<dbReference type="PROSITE" id="PS50802">
    <property type="entry name" value="OTU"/>
    <property type="match status" value="1"/>
</dbReference>
<evidence type="ECO:0000256" key="1">
    <source>
        <dbReference type="SAM" id="MobiDB-lite"/>
    </source>
</evidence>
<organism evidence="3 4">
    <name type="scientific">Elysia chlorotica</name>
    <name type="common">Eastern emerald elysia</name>
    <name type="synonym">Sea slug</name>
    <dbReference type="NCBI Taxonomy" id="188477"/>
    <lineage>
        <taxon>Eukaryota</taxon>
        <taxon>Metazoa</taxon>
        <taxon>Spiralia</taxon>
        <taxon>Lophotrochozoa</taxon>
        <taxon>Mollusca</taxon>
        <taxon>Gastropoda</taxon>
        <taxon>Heterobranchia</taxon>
        <taxon>Euthyneura</taxon>
        <taxon>Panpulmonata</taxon>
        <taxon>Sacoglossa</taxon>
        <taxon>Placobranchoidea</taxon>
        <taxon>Plakobranchidae</taxon>
        <taxon>Elysia</taxon>
    </lineage>
</organism>
<gene>
    <name evidence="3" type="ORF">EGW08_019555</name>
</gene>
<reference evidence="3 4" key="1">
    <citation type="submission" date="2019-01" db="EMBL/GenBank/DDBJ databases">
        <title>A draft genome assembly of the solar-powered sea slug Elysia chlorotica.</title>
        <authorList>
            <person name="Cai H."/>
            <person name="Li Q."/>
            <person name="Fang X."/>
            <person name="Li J."/>
            <person name="Curtis N.E."/>
            <person name="Altenburger A."/>
            <person name="Shibata T."/>
            <person name="Feng M."/>
            <person name="Maeda T."/>
            <person name="Schwartz J.A."/>
            <person name="Shigenobu S."/>
            <person name="Lundholm N."/>
            <person name="Nishiyama T."/>
            <person name="Yang H."/>
            <person name="Hasebe M."/>
            <person name="Li S."/>
            <person name="Pierce S.K."/>
            <person name="Wang J."/>
        </authorList>
    </citation>
    <scope>NUCLEOTIDE SEQUENCE [LARGE SCALE GENOMIC DNA]</scope>
    <source>
        <strain evidence="3">EC2010</strain>
        <tissue evidence="3">Whole organism of an adult</tissue>
    </source>
</reference>
<dbReference type="GO" id="GO:0004843">
    <property type="term" value="F:cysteine-type deubiquitinase activity"/>
    <property type="evidence" value="ECO:0007669"/>
    <property type="project" value="TreeGrafter"/>
</dbReference>
<dbReference type="OrthoDB" id="409956at2759"/>
<dbReference type="Proteomes" id="UP000271974">
    <property type="component" value="Unassembled WGS sequence"/>
</dbReference>
<dbReference type="GO" id="GO:0016579">
    <property type="term" value="P:protein deubiquitination"/>
    <property type="evidence" value="ECO:0007669"/>
    <property type="project" value="TreeGrafter"/>
</dbReference>
<feature type="region of interest" description="Disordered" evidence="1">
    <location>
        <begin position="1"/>
        <end position="37"/>
    </location>
</feature>
<keyword evidence="4" id="KW-1185">Reference proteome</keyword>
<dbReference type="Pfam" id="PF02338">
    <property type="entry name" value="OTU"/>
    <property type="match status" value="1"/>
</dbReference>
<dbReference type="CDD" id="cd22755">
    <property type="entry name" value="OTU_CeDUB-like"/>
    <property type="match status" value="1"/>
</dbReference>
<dbReference type="STRING" id="188477.A0A433STT7"/>
<evidence type="ECO:0000313" key="3">
    <source>
        <dbReference type="EMBL" id="RUS72685.1"/>
    </source>
</evidence>
<feature type="compositionally biased region" description="Polar residues" evidence="1">
    <location>
        <begin position="22"/>
        <end position="35"/>
    </location>
</feature>
<feature type="domain" description="OTU" evidence="2">
    <location>
        <begin position="387"/>
        <end position="549"/>
    </location>
</feature>
<dbReference type="EMBL" id="RQTK01001032">
    <property type="protein sequence ID" value="RUS72685.1"/>
    <property type="molecule type" value="Genomic_DNA"/>
</dbReference>
<sequence>MALSKLQTIHRKSGSRSRSRSPIQRDNQFSKTPGFTESFEITHRASHTARKLLDLVRNHFKTASRSKSGSGNEEGTGLKVMDFGPTIVEHFSPFALPPLFYDGIRPARAGRGTETRHQKDFKQSSSKARVIPIQIEHISSEKSSATCDRIEKDTTASPFVVDDVNRVKPTSRQNLNRSKSTLASVRCNSPILIDFCSEDAKTEKDLDLKHQSLEGRLSKKGGDKEDIVYLSKTPKVENNILPPRGQKDISYTKGKWTVIPVHHVKKEPAKSPVSSNVGCDKVIHVDSIKRNDETDVLEIIPSHTQSERFQPNTKKLYPTLDDVDSNKRNRDLMHSSFHHTPSSLVLQQLFDSCMSPEKDLLTEQDVNPTPSYPIYAELKTQLAKENRKIDYIRGDGNCFFRALSKHLYGTEKYHKALRSLVVDVIATNRSSFVQYIDGGDVQTHLLSMSEENTWATTCEIYAAATLLQRDIFMLTPDHNNTHYSWLLFKPLFKLSPATEPSDANNALKTASDKSNCSGSLLSIGKNGDDPCYLTLCNTNGNHYDRIVPDHGGCNCFLPEPQLCGQSGSVDLT</sequence>